<organism evidence="1 2">
    <name type="scientific">Durusdinium trenchii</name>
    <dbReference type="NCBI Taxonomy" id="1381693"/>
    <lineage>
        <taxon>Eukaryota</taxon>
        <taxon>Sar</taxon>
        <taxon>Alveolata</taxon>
        <taxon>Dinophyceae</taxon>
        <taxon>Suessiales</taxon>
        <taxon>Symbiodiniaceae</taxon>
        <taxon>Durusdinium</taxon>
    </lineage>
</organism>
<proteinExistence type="predicted"/>
<accession>A0ABP0K062</accession>
<protein>
    <submittedName>
        <fullName evidence="1">Uncharacterized protein</fullName>
    </submittedName>
</protein>
<reference evidence="1 2" key="1">
    <citation type="submission" date="2024-02" db="EMBL/GenBank/DDBJ databases">
        <authorList>
            <person name="Chen Y."/>
            <person name="Shah S."/>
            <person name="Dougan E. K."/>
            <person name="Thang M."/>
            <person name="Chan C."/>
        </authorList>
    </citation>
    <scope>NUCLEOTIDE SEQUENCE [LARGE SCALE GENOMIC DNA]</scope>
</reference>
<comment type="caution">
    <text evidence="1">The sequence shown here is derived from an EMBL/GenBank/DDBJ whole genome shotgun (WGS) entry which is preliminary data.</text>
</comment>
<name>A0ABP0K062_9DINO</name>
<evidence type="ECO:0000313" key="2">
    <source>
        <dbReference type="Proteomes" id="UP001642484"/>
    </source>
</evidence>
<gene>
    <name evidence="1" type="ORF">CCMP2556_LOCUS13846</name>
</gene>
<sequence length="117" mass="13314">MLWFGDKSTTSKKEVRRVSTQVNRLLSNVAYEYPGPQCRENVYAYVHPNPPYNKNDREGPQFRWWSAWLAGGGFIHRQLDQLGSQSLQQTVYSDGEEKMVLDVMVLALVLVLAPPSG</sequence>
<keyword evidence="2" id="KW-1185">Reference proteome</keyword>
<dbReference type="EMBL" id="CAXAMN010007002">
    <property type="protein sequence ID" value="CAK9019926.1"/>
    <property type="molecule type" value="Genomic_DNA"/>
</dbReference>
<evidence type="ECO:0000313" key="1">
    <source>
        <dbReference type="EMBL" id="CAK9019926.1"/>
    </source>
</evidence>
<dbReference type="Proteomes" id="UP001642484">
    <property type="component" value="Unassembled WGS sequence"/>
</dbReference>